<dbReference type="SUPFAM" id="SSF81383">
    <property type="entry name" value="F-box domain"/>
    <property type="match status" value="1"/>
</dbReference>
<sequence>MDLEHFQHTEPRCSIQDLSAELVLMIMDYLPFQSHLDLACTCKRLTIASQGVIERHQDSYSKYRVASDLDPSTVPLLLRSASGHGDPIPAWHVRSFEVWKDRTTWSEWQTFDLHTPLIAGRDSKPSPFRVSKEDARRYLYWLEEQLGEDLDFELVQELLTQVESGHDGVLKALLFAKLSRLEDLKIVTRSQEAGSSLTSLRILISKYSTTATAPWPMGFCSIQKVAVGVTSGTWMDDNRDEEPSTFLFSCLLRLPSLNSIYFNKLRAYMDCDDMGSDQEEEECNYEMLPKGCSSVKHIFLHGCSGSLGEEEDDLWKAPRELLTVSLRHDGPEEFDGSTGTANALARVQKDSLQSLMWYGYTGHYGSRNIIGDHCAILDNEEFDRYKRLPAMKQMSASVYDIDLCNIYDEDDHDEFIVRRVATMFPRTMETLVLWDHPDESLAPLLERGIIKMIQGGQYKNLKSIFLEATERATGGEKKEKLWYQDATAAGKTAGVDIHTLTNREVMQHSIEFVEASDEYDLKSGIHSGIRPSDWVFDPYLGRRIPPGSRNAQYDALWASLESRLEVYHGVDS</sequence>
<proteinExistence type="predicted"/>
<organism evidence="2 3">
    <name type="scientific">Setomelanomma holmii</name>
    <dbReference type="NCBI Taxonomy" id="210430"/>
    <lineage>
        <taxon>Eukaryota</taxon>
        <taxon>Fungi</taxon>
        <taxon>Dikarya</taxon>
        <taxon>Ascomycota</taxon>
        <taxon>Pezizomycotina</taxon>
        <taxon>Dothideomycetes</taxon>
        <taxon>Pleosporomycetidae</taxon>
        <taxon>Pleosporales</taxon>
        <taxon>Pleosporineae</taxon>
        <taxon>Phaeosphaeriaceae</taxon>
        <taxon>Setomelanomma</taxon>
    </lineage>
</organism>
<dbReference type="Proteomes" id="UP000799777">
    <property type="component" value="Unassembled WGS sequence"/>
</dbReference>
<dbReference type="Pfam" id="PF00646">
    <property type="entry name" value="F-box"/>
    <property type="match status" value="1"/>
</dbReference>
<dbReference type="AlphaFoldDB" id="A0A9P4LIZ7"/>
<evidence type="ECO:0000259" key="1">
    <source>
        <dbReference type="Pfam" id="PF00646"/>
    </source>
</evidence>
<gene>
    <name evidence="2" type="ORF">EK21DRAFT_76061</name>
</gene>
<dbReference type="InterPro" id="IPR036047">
    <property type="entry name" value="F-box-like_dom_sf"/>
</dbReference>
<comment type="caution">
    <text evidence="2">The sequence shown here is derived from an EMBL/GenBank/DDBJ whole genome shotgun (WGS) entry which is preliminary data.</text>
</comment>
<evidence type="ECO:0000313" key="2">
    <source>
        <dbReference type="EMBL" id="KAF2025589.1"/>
    </source>
</evidence>
<protein>
    <recommendedName>
        <fullName evidence="1">F-box domain-containing protein</fullName>
    </recommendedName>
</protein>
<evidence type="ECO:0000313" key="3">
    <source>
        <dbReference type="Proteomes" id="UP000799777"/>
    </source>
</evidence>
<accession>A0A9P4LIZ7</accession>
<keyword evidence="3" id="KW-1185">Reference proteome</keyword>
<name>A0A9P4LIZ7_9PLEO</name>
<dbReference type="OrthoDB" id="3644718at2759"/>
<feature type="domain" description="F-box" evidence="1">
    <location>
        <begin position="15"/>
        <end position="45"/>
    </location>
</feature>
<dbReference type="EMBL" id="ML978262">
    <property type="protein sequence ID" value="KAF2025589.1"/>
    <property type="molecule type" value="Genomic_DNA"/>
</dbReference>
<dbReference type="InterPro" id="IPR001810">
    <property type="entry name" value="F-box_dom"/>
</dbReference>
<reference evidence="2" key="1">
    <citation type="journal article" date="2020" name="Stud. Mycol.">
        <title>101 Dothideomycetes genomes: a test case for predicting lifestyles and emergence of pathogens.</title>
        <authorList>
            <person name="Haridas S."/>
            <person name="Albert R."/>
            <person name="Binder M."/>
            <person name="Bloem J."/>
            <person name="Labutti K."/>
            <person name="Salamov A."/>
            <person name="Andreopoulos B."/>
            <person name="Baker S."/>
            <person name="Barry K."/>
            <person name="Bills G."/>
            <person name="Bluhm B."/>
            <person name="Cannon C."/>
            <person name="Castanera R."/>
            <person name="Culley D."/>
            <person name="Daum C."/>
            <person name="Ezra D."/>
            <person name="Gonzalez J."/>
            <person name="Henrissat B."/>
            <person name="Kuo A."/>
            <person name="Liang C."/>
            <person name="Lipzen A."/>
            <person name="Lutzoni F."/>
            <person name="Magnuson J."/>
            <person name="Mondo S."/>
            <person name="Nolan M."/>
            <person name="Ohm R."/>
            <person name="Pangilinan J."/>
            <person name="Park H.-J."/>
            <person name="Ramirez L."/>
            <person name="Alfaro M."/>
            <person name="Sun H."/>
            <person name="Tritt A."/>
            <person name="Yoshinaga Y."/>
            <person name="Zwiers L.-H."/>
            <person name="Turgeon B."/>
            <person name="Goodwin S."/>
            <person name="Spatafora J."/>
            <person name="Crous P."/>
            <person name="Grigoriev I."/>
        </authorList>
    </citation>
    <scope>NUCLEOTIDE SEQUENCE</scope>
    <source>
        <strain evidence="2">CBS 110217</strain>
    </source>
</reference>